<keyword evidence="2" id="KW-1185">Reference proteome</keyword>
<gene>
    <name evidence="1" type="ORF">LWC34_46100</name>
</gene>
<dbReference type="EMBL" id="JAJVCN010000004">
    <property type="protein sequence ID" value="MCE7010128.1"/>
    <property type="molecule type" value="Genomic_DNA"/>
</dbReference>
<evidence type="ECO:0000313" key="1">
    <source>
        <dbReference type="EMBL" id="MCE7010128.1"/>
    </source>
</evidence>
<comment type="caution">
    <text evidence="1">The sequence shown here is derived from an EMBL/GenBank/DDBJ whole genome shotgun (WGS) entry which is preliminary data.</text>
</comment>
<dbReference type="Proteomes" id="UP001521150">
    <property type="component" value="Unassembled WGS sequence"/>
</dbReference>
<name>A0ABS8ZUM3_9PSEU</name>
<sequence length="52" mass="5680">MFSLEADDFKGGYAVAWNMYFAEDKGIYDEASLLDTGVAIPEGAAIRVGQYL</sequence>
<organism evidence="1 2">
    <name type="scientific">Kibdelosporangium philippinense</name>
    <dbReference type="NCBI Taxonomy" id="211113"/>
    <lineage>
        <taxon>Bacteria</taxon>
        <taxon>Bacillati</taxon>
        <taxon>Actinomycetota</taxon>
        <taxon>Actinomycetes</taxon>
        <taxon>Pseudonocardiales</taxon>
        <taxon>Pseudonocardiaceae</taxon>
        <taxon>Kibdelosporangium</taxon>
    </lineage>
</organism>
<protein>
    <submittedName>
        <fullName evidence="1">Uncharacterized protein</fullName>
    </submittedName>
</protein>
<dbReference type="RefSeq" id="WP_233731582.1">
    <property type="nucleotide sequence ID" value="NZ_JAJVCN010000004.1"/>
</dbReference>
<proteinExistence type="predicted"/>
<accession>A0ABS8ZUM3</accession>
<evidence type="ECO:0000313" key="2">
    <source>
        <dbReference type="Proteomes" id="UP001521150"/>
    </source>
</evidence>
<reference evidence="1 2" key="1">
    <citation type="submission" date="2021-12" db="EMBL/GenBank/DDBJ databases">
        <title>Genome sequence of Kibdelosporangium philippinense ATCC 49844.</title>
        <authorList>
            <person name="Fedorov E.A."/>
            <person name="Omeragic M."/>
            <person name="Shalygina K.F."/>
            <person name="Maclea K.S."/>
        </authorList>
    </citation>
    <scope>NUCLEOTIDE SEQUENCE [LARGE SCALE GENOMIC DNA]</scope>
    <source>
        <strain evidence="1 2">ATCC 49844</strain>
    </source>
</reference>